<dbReference type="GO" id="GO:0005737">
    <property type="term" value="C:cytoplasm"/>
    <property type="evidence" value="ECO:0007669"/>
    <property type="project" value="TreeGrafter"/>
</dbReference>
<evidence type="ECO:0000256" key="7">
    <source>
        <dbReference type="SAM" id="Phobius"/>
    </source>
</evidence>
<dbReference type="AlphaFoldDB" id="A0A1S8YML1"/>
<dbReference type="GO" id="GO:0031293">
    <property type="term" value="P:membrane protein intracellular domain proteolysis"/>
    <property type="evidence" value="ECO:0007669"/>
    <property type="project" value="TreeGrafter"/>
</dbReference>
<dbReference type="GO" id="GO:0004222">
    <property type="term" value="F:metalloendopeptidase activity"/>
    <property type="evidence" value="ECO:0007669"/>
    <property type="project" value="InterPro"/>
</dbReference>
<dbReference type="OrthoDB" id="9759690at2"/>
<dbReference type="GO" id="GO:0016020">
    <property type="term" value="C:membrane"/>
    <property type="evidence" value="ECO:0007669"/>
    <property type="project" value="InterPro"/>
</dbReference>
<evidence type="ECO:0000256" key="2">
    <source>
        <dbReference type="ARBA" id="ARBA00004127"/>
    </source>
</evidence>
<evidence type="ECO:0000256" key="6">
    <source>
        <dbReference type="ARBA" id="ARBA00023136"/>
    </source>
</evidence>
<keyword evidence="5 7" id="KW-1133">Transmembrane helix</keyword>
<dbReference type="Pfam" id="PF02163">
    <property type="entry name" value="Peptidase_M50"/>
    <property type="match status" value="1"/>
</dbReference>
<evidence type="ECO:0000313" key="9">
    <source>
        <dbReference type="EMBL" id="OON40254.1"/>
    </source>
</evidence>
<feature type="transmembrane region" description="Helical" evidence="7">
    <location>
        <begin position="176"/>
        <end position="195"/>
    </location>
</feature>
<feature type="domain" description="Peptidase M50" evidence="8">
    <location>
        <begin position="187"/>
        <end position="276"/>
    </location>
</feature>
<keyword evidence="10" id="KW-1185">Reference proteome</keyword>
<dbReference type="STRING" id="1926881.BTJ39_10195"/>
<keyword evidence="4 7" id="KW-0812">Transmembrane</keyword>
<name>A0A1S8YML1_9GAMM</name>
<dbReference type="GO" id="GO:0012505">
    <property type="term" value="C:endomembrane system"/>
    <property type="evidence" value="ECO:0007669"/>
    <property type="project" value="UniProtKB-SubCell"/>
</dbReference>
<comment type="cofactor">
    <cofactor evidence="1">
        <name>Zn(2+)</name>
        <dbReference type="ChEBI" id="CHEBI:29105"/>
    </cofactor>
</comment>
<feature type="transmembrane region" description="Helical" evidence="7">
    <location>
        <begin position="246"/>
        <end position="266"/>
    </location>
</feature>
<comment type="subcellular location">
    <subcellularLocation>
        <location evidence="2">Endomembrane system</location>
        <topology evidence="2">Multi-pass membrane protein</topology>
    </subcellularLocation>
</comment>
<feature type="transmembrane region" description="Helical" evidence="7">
    <location>
        <begin position="347"/>
        <end position="366"/>
    </location>
</feature>
<comment type="similarity">
    <text evidence="3">Belongs to the peptidase M50B family.</text>
</comment>
<reference evidence="9 10" key="1">
    <citation type="submission" date="2016-12" db="EMBL/GenBank/DDBJ databases">
        <title>Izhakiella australiana sp. nov. of genus Izhakiella isolated from Australian desert.</title>
        <authorList>
            <person name="Ji M."/>
        </authorList>
    </citation>
    <scope>NUCLEOTIDE SEQUENCE [LARGE SCALE GENOMIC DNA]</scope>
    <source>
        <strain evidence="9 10">D4N98</strain>
    </source>
</reference>
<feature type="transmembrane region" description="Helical" evidence="7">
    <location>
        <begin position="372"/>
        <end position="392"/>
    </location>
</feature>
<evidence type="ECO:0000313" key="10">
    <source>
        <dbReference type="Proteomes" id="UP000190667"/>
    </source>
</evidence>
<evidence type="ECO:0000256" key="4">
    <source>
        <dbReference type="ARBA" id="ARBA00022692"/>
    </source>
</evidence>
<comment type="caution">
    <text evidence="9">The sequence shown here is derived from an EMBL/GenBank/DDBJ whole genome shotgun (WGS) entry which is preliminary data.</text>
</comment>
<evidence type="ECO:0000256" key="5">
    <source>
        <dbReference type="ARBA" id="ARBA00022989"/>
    </source>
</evidence>
<organism evidence="9 10">
    <name type="scientific">Izhakiella australiensis</name>
    <dbReference type="NCBI Taxonomy" id="1926881"/>
    <lineage>
        <taxon>Bacteria</taxon>
        <taxon>Pseudomonadati</taxon>
        <taxon>Pseudomonadota</taxon>
        <taxon>Gammaproteobacteria</taxon>
        <taxon>Enterobacterales</taxon>
        <taxon>Erwiniaceae</taxon>
        <taxon>Izhakiella</taxon>
    </lineage>
</organism>
<evidence type="ECO:0000256" key="3">
    <source>
        <dbReference type="ARBA" id="ARBA00007931"/>
    </source>
</evidence>
<dbReference type="EMBL" id="MRUL01000005">
    <property type="protein sequence ID" value="OON40254.1"/>
    <property type="molecule type" value="Genomic_DNA"/>
</dbReference>
<feature type="transmembrane region" description="Helical" evidence="7">
    <location>
        <begin position="413"/>
        <end position="431"/>
    </location>
</feature>
<dbReference type="RefSeq" id="WP_078002582.1">
    <property type="nucleotide sequence ID" value="NZ_MRUL01000005.1"/>
</dbReference>
<dbReference type="InterPro" id="IPR008915">
    <property type="entry name" value="Peptidase_M50"/>
</dbReference>
<accession>A0A1S8YML1</accession>
<evidence type="ECO:0000259" key="8">
    <source>
        <dbReference type="Pfam" id="PF02163"/>
    </source>
</evidence>
<dbReference type="InterPro" id="IPR001193">
    <property type="entry name" value="MBTPS2"/>
</dbReference>
<evidence type="ECO:0000256" key="1">
    <source>
        <dbReference type="ARBA" id="ARBA00001947"/>
    </source>
</evidence>
<protein>
    <submittedName>
        <fullName evidence="9">Peptidase M50</fullName>
    </submittedName>
</protein>
<dbReference type="Proteomes" id="UP000190667">
    <property type="component" value="Unassembled WGS sequence"/>
</dbReference>
<sequence length="700" mass="79482">MTQLPLLREDLQLTVAAPARDGSPQWTLADSLSGRYFKLSHTAIRLLRHWALREPVQVLDAANREPGPPVTPLDLEQFLRFVRGHDLVAASDAEQRSSYAIKAAARRQGWLKTLLHQYLFFRIPLWRPDPFLNRSWPWLQRYGKGFVRLALPLILLAGLFLVSRDWPHYISSLPELFSFEGMATFGCALVFTKFIHELGHAWMAKRAGCRVQSMGVAFIVMFPMFYTDVSDAWRVSSHRARLLIDAGGVLAELMLAALALLAWSLLPDGALRSAAFMLSSATWLTTVAVNINPLMRFDGYFMLSDYWRVDNLQGRAYALCRWHLREKLFGYGEQPPERWAAPMEKRLLLWGYASWLWRFFLFFGIALAVYHYFFKVLGIFLMLVEIGWFICLPVVNEWRHWWQQRQRSRRRNLLFSALGLLLLALLLLIPWRSQITIPAVLEASHVDTYYPPLASQVLQLKVVDGQKVRAGDLLMTLTSSDVDFKLAIARQRIAILQLQLRRLSAVRDTVGDTLILDQQLAESLAQYRGLKAQQKRQEIRALQPGVVRDIALDLTSGRWVSSDTALLRVVDEGGGRVRGYLREDNLNRLAAGAKGRFIADDPARSATTVTLSAIDPTGARFIDRQMLASEHGGPIAVRRDEDKHLRPEQGWYGVALTVAAGQKLPEQPLRGVVVVQGKPESLLMNLWRRLAALGVRESGF</sequence>
<keyword evidence="6 7" id="KW-0472">Membrane</keyword>
<proteinExistence type="inferred from homology"/>
<dbReference type="PANTHER" id="PTHR13325">
    <property type="entry name" value="PROTEASE M50 MEMBRANE-BOUND TRANSCRIPTION FACTOR SITE 2 PROTEASE"/>
    <property type="match status" value="1"/>
</dbReference>
<dbReference type="PANTHER" id="PTHR13325:SF3">
    <property type="entry name" value="MEMBRANE-BOUND TRANSCRIPTION FACTOR SITE-2 PROTEASE"/>
    <property type="match status" value="1"/>
</dbReference>
<gene>
    <name evidence="9" type="ORF">BTJ39_10195</name>
</gene>
<feature type="transmembrane region" description="Helical" evidence="7">
    <location>
        <begin position="145"/>
        <end position="164"/>
    </location>
</feature>